<protein>
    <recommendedName>
        <fullName evidence="2">GIY-YIG domain-containing protein</fullName>
    </recommendedName>
</protein>
<dbReference type="AlphaFoldDB" id="A0AA48LYC2"/>
<sequence length="226" mass="25699">MNGLEFCALLRTELGVDNNNQLAEKLGITPATLYVMNGKDEVGPRQFANFVKRVVAIKTGELLAASIQPIVEYFPIDAVQKRDGSSRWYAFDESEHTELANLLKSKRGIYAYYNSEGRLIYLGKAEKSLLGEMTQTFNRDFNNYRIFAVDHPRNRFRPNPDGKLRRIRVQNATLADTAKFFSAYSVEPNMIRSLEALLIRVNANSVINVRMEKALKQISAEQESEI</sequence>
<accession>A0AA48LYC2</accession>
<dbReference type="EMBL" id="OY288114">
    <property type="protein sequence ID" value="CAJ0861394.1"/>
    <property type="molecule type" value="Genomic_DNA"/>
</dbReference>
<evidence type="ECO:0008006" key="2">
    <source>
        <dbReference type="Google" id="ProtNLM"/>
    </source>
</evidence>
<name>A0AA48LYC2_9ZZZZ</name>
<organism evidence="1">
    <name type="scientific">freshwater sediment metagenome</name>
    <dbReference type="NCBI Taxonomy" id="556182"/>
    <lineage>
        <taxon>unclassified sequences</taxon>
        <taxon>metagenomes</taxon>
        <taxon>ecological metagenomes</taxon>
    </lineage>
</organism>
<gene>
    <name evidence="1" type="ORF">AMST5_01390</name>
</gene>
<reference evidence="1" key="1">
    <citation type="submission" date="2023-07" db="EMBL/GenBank/DDBJ databases">
        <authorList>
            <person name="Pelsma A.J. K."/>
        </authorList>
    </citation>
    <scope>NUCLEOTIDE SEQUENCE</scope>
</reference>
<proteinExistence type="predicted"/>
<evidence type="ECO:0000313" key="1">
    <source>
        <dbReference type="EMBL" id="CAJ0861394.1"/>
    </source>
</evidence>